<evidence type="ECO:0000256" key="2">
    <source>
        <dbReference type="SAM" id="SignalP"/>
    </source>
</evidence>
<dbReference type="Proteomes" id="UP001209540">
    <property type="component" value="Unassembled WGS sequence"/>
</dbReference>
<keyword evidence="4" id="KW-1185">Reference proteome</keyword>
<keyword evidence="1" id="KW-0812">Transmembrane</keyword>
<reference evidence="3" key="1">
    <citation type="journal article" date="2022" name="IScience">
        <title>Evolution of zygomycete secretomes and the origins of terrestrial fungal ecologies.</title>
        <authorList>
            <person name="Chang Y."/>
            <person name="Wang Y."/>
            <person name="Mondo S."/>
            <person name="Ahrendt S."/>
            <person name="Andreopoulos W."/>
            <person name="Barry K."/>
            <person name="Beard J."/>
            <person name="Benny G.L."/>
            <person name="Blankenship S."/>
            <person name="Bonito G."/>
            <person name="Cuomo C."/>
            <person name="Desiro A."/>
            <person name="Gervers K.A."/>
            <person name="Hundley H."/>
            <person name="Kuo A."/>
            <person name="LaButti K."/>
            <person name="Lang B.F."/>
            <person name="Lipzen A."/>
            <person name="O'Donnell K."/>
            <person name="Pangilinan J."/>
            <person name="Reynolds N."/>
            <person name="Sandor L."/>
            <person name="Smith M.E."/>
            <person name="Tsang A."/>
            <person name="Grigoriev I.V."/>
            <person name="Stajich J.E."/>
            <person name="Spatafora J.W."/>
        </authorList>
    </citation>
    <scope>NUCLEOTIDE SEQUENCE</scope>
    <source>
        <strain evidence="3">RSA 2281</strain>
    </source>
</reference>
<accession>A0AAD5JZU1</accession>
<protein>
    <submittedName>
        <fullName evidence="3">Uncharacterized protein</fullName>
    </submittedName>
</protein>
<dbReference type="AlphaFoldDB" id="A0AAD5JZU1"/>
<feature type="chain" id="PRO_5042238861" evidence="2">
    <location>
        <begin position="20"/>
        <end position="130"/>
    </location>
</feature>
<proteinExistence type="predicted"/>
<keyword evidence="1" id="KW-0472">Membrane</keyword>
<dbReference type="EMBL" id="JAIXMP010000042">
    <property type="protein sequence ID" value="KAI9247424.1"/>
    <property type="molecule type" value="Genomic_DNA"/>
</dbReference>
<comment type="caution">
    <text evidence="3">The sequence shown here is derived from an EMBL/GenBank/DDBJ whole genome shotgun (WGS) entry which is preliminary data.</text>
</comment>
<name>A0AAD5JZU1_9FUNG</name>
<feature type="signal peptide" evidence="2">
    <location>
        <begin position="1"/>
        <end position="19"/>
    </location>
</feature>
<evidence type="ECO:0000313" key="4">
    <source>
        <dbReference type="Proteomes" id="UP001209540"/>
    </source>
</evidence>
<gene>
    <name evidence="3" type="ORF">BDA99DRAFT_542872</name>
</gene>
<keyword evidence="2" id="KW-0732">Signal</keyword>
<evidence type="ECO:0000256" key="1">
    <source>
        <dbReference type="SAM" id="Phobius"/>
    </source>
</evidence>
<organism evidence="3 4">
    <name type="scientific">Phascolomyces articulosus</name>
    <dbReference type="NCBI Taxonomy" id="60185"/>
    <lineage>
        <taxon>Eukaryota</taxon>
        <taxon>Fungi</taxon>
        <taxon>Fungi incertae sedis</taxon>
        <taxon>Mucoromycota</taxon>
        <taxon>Mucoromycotina</taxon>
        <taxon>Mucoromycetes</taxon>
        <taxon>Mucorales</taxon>
        <taxon>Lichtheimiaceae</taxon>
        <taxon>Phascolomyces</taxon>
    </lineage>
</organism>
<reference evidence="3" key="2">
    <citation type="submission" date="2023-02" db="EMBL/GenBank/DDBJ databases">
        <authorList>
            <consortium name="DOE Joint Genome Institute"/>
            <person name="Mondo S.J."/>
            <person name="Chang Y."/>
            <person name="Wang Y."/>
            <person name="Ahrendt S."/>
            <person name="Andreopoulos W."/>
            <person name="Barry K."/>
            <person name="Beard J."/>
            <person name="Benny G.L."/>
            <person name="Blankenship S."/>
            <person name="Bonito G."/>
            <person name="Cuomo C."/>
            <person name="Desiro A."/>
            <person name="Gervers K.A."/>
            <person name="Hundley H."/>
            <person name="Kuo A."/>
            <person name="LaButti K."/>
            <person name="Lang B.F."/>
            <person name="Lipzen A."/>
            <person name="O'Donnell K."/>
            <person name="Pangilinan J."/>
            <person name="Reynolds N."/>
            <person name="Sandor L."/>
            <person name="Smith M.W."/>
            <person name="Tsang A."/>
            <person name="Grigoriev I.V."/>
            <person name="Stajich J.E."/>
            <person name="Spatafora J.W."/>
        </authorList>
    </citation>
    <scope>NUCLEOTIDE SEQUENCE</scope>
    <source>
        <strain evidence="3">RSA 2281</strain>
    </source>
</reference>
<keyword evidence="1" id="KW-1133">Transmembrane helix</keyword>
<evidence type="ECO:0000313" key="3">
    <source>
        <dbReference type="EMBL" id="KAI9247424.1"/>
    </source>
</evidence>
<sequence>MKSILALVLAFIFSVVVNAACTCNEGDTACLEKCVTDANNCIQNCNGSNSCYSGCVDQYWPTSVGSAPSSTASIPMTATGSVSATASASASQTQSATHTPANGSAGYQIKGSGAPVALIFAMVMSILFYH</sequence>
<feature type="transmembrane region" description="Helical" evidence="1">
    <location>
        <begin position="112"/>
        <end position="129"/>
    </location>
</feature>